<evidence type="ECO:0000256" key="7">
    <source>
        <dbReference type="ARBA" id="ARBA00022771"/>
    </source>
</evidence>
<proteinExistence type="inferred from homology"/>
<keyword evidence="8" id="KW-0833">Ubl conjugation pathway</keyword>
<gene>
    <name evidence="12" type="ORF">QYE76_062835</name>
</gene>
<evidence type="ECO:0000256" key="5">
    <source>
        <dbReference type="ARBA" id="ARBA00022679"/>
    </source>
</evidence>
<comment type="similarity">
    <text evidence="3">Belongs to the SINA (Seven in absentia) family.</text>
</comment>
<dbReference type="PANTHER" id="PTHR10315">
    <property type="entry name" value="E3 UBIQUITIN PROTEIN LIGASE SIAH"/>
    <property type="match status" value="1"/>
</dbReference>
<organism evidence="12 13">
    <name type="scientific">Lolium multiflorum</name>
    <name type="common">Italian ryegrass</name>
    <name type="synonym">Lolium perenne subsp. multiflorum</name>
    <dbReference type="NCBI Taxonomy" id="4521"/>
    <lineage>
        <taxon>Eukaryota</taxon>
        <taxon>Viridiplantae</taxon>
        <taxon>Streptophyta</taxon>
        <taxon>Embryophyta</taxon>
        <taxon>Tracheophyta</taxon>
        <taxon>Spermatophyta</taxon>
        <taxon>Magnoliopsida</taxon>
        <taxon>Liliopsida</taxon>
        <taxon>Poales</taxon>
        <taxon>Poaceae</taxon>
        <taxon>BOP clade</taxon>
        <taxon>Pooideae</taxon>
        <taxon>Poodae</taxon>
        <taxon>Poeae</taxon>
        <taxon>Poeae Chloroplast Group 2 (Poeae type)</taxon>
        <taxon>Loliodinae</taxon>
        <taxon>Loliinae</taxon>
        <taxon>Lolium</taxon>
    </lineage>
</organism>
<feature type="domain" description="SIAH-type" evidence="11">
    <location>
        <begin position="127"/>
        <end position="185"/>
    </location>
</feature>
<protein>
    <recommendedName>
        <fullName evidence="4">RING-type E3 ubiquitin transferase</fullName>
        <ecNumber evidence="4">2.3.2.27</ecNumber>
    </recommendedName>
</protein>
<evidence type="ECO:0000256" key="1">
    <source>
        <dbReference type="ARBA" id="ARBA00000900"/>
    </source>
</evidence>
<dbReference type="EC" id="2.3.2.27" evidence="4"/>
<dbReference type="GO" id="GO:0005737">
    <property type="term" value="C:cytoplasm"/>
    <property type="evidence" value="ECO:0007669"/>
    <property type="project" value="TreeGrafter"/>
</dbReference>
<accession>A0AAD8S5Z1</accession>
<evidence type="ECO:0000256" key="6">
    <source>
        <dbReference type="ARBA" id="ARBA00022723"/>
    </source>
</evidence>
<dbReference type="Proteomes" id="UP001231189">
    <property type="component" value="Unassembled WGS sequence"/>
</dbReference>
<sequence>MAPPSGKGDLETGKGRLGKQGGEIVLINTFRSCNTSRVLEPLSLFAMDGKAQREGASNGKRLTVTMEVDTLECPICFEPLSPPIFQCSVGHFICSSCRGKHLHNKCHICSAKTTFKRCFGMEHVVQSVKVPCSNAMYGCTKKVTYYQKEEHEKACTDWGCFCPKPFCTFLGPTDALLDHLTTEHEFPSTTLPDSDTVSLHLEWGFHVLQRSRTDYFFLLRLSRLENGHAVSIICVQPSTMEPNKLTCNMSFDCFATGFRESLSCPIRSSSLSCGFLPEYELIMPKGKISEDRHSMMLRITIQQALSVSRSILQRKGPTPAPQSSEIVIRGSLGFALTHKMFRD</sequence>
<dbReference type="InterPro" id="IPR052088">
    <property type="entry name" value="E3_ubiquitin-ligase_SINA"/>
</dbReference>
<dbReference type="GO" id="GO:0008270">
    <property type="term" value="F:zinc ion binding"/>
    <property type="evidence" value="ECO:0007669"/>
    <property type="project" value="UniProtKB-KW"/>
</dbReference>
<comment type="pathway">
    <text evidence="2">Protein modification; protein ubiquitination.</text>
</comment>
<keyword evidence="9" id="KW-0862">Zinc</keyword>
<comment type="catalytic activity">
    <reaction evidence="1">
        <text>S-ubiquitinyl-[E2 ubiquitin-conjugating enzyme]-L-cysteine + [acceptor protein]-L-lysine = [E2 ubiquitin-conjugating enzyme]-L-cysteine + N(6)-ubiquitinyl-[acceptor protein]-L-lysine.</text>
        <dbReference type="EC" id="2.3.2.27"/>
    </reaction>
</comment>
<keyword evidence="6" id="KW-0479">Metal-binding</keyword>
<evidence type="ECO:0000256" key="10">
    <source>
        <dbReference type="PROSITE-ProRule" id="PRU00455"/>
    </source>
</evidence>
<evidence type="ECO:0000259" key="11">
    <source>
        <dbReference type="PROSITE" id="PS51081"/>
    </source>
</evidence>
<dbReference type="GO" id="GO:0061630">
    <property type="term" value="F:ubiquitin protein ligase activity"/>
    <property type="evidence" value="ECO:0007669"/>
    <property type="project" value="UniProtKB-EC"/>
</dbReference>
<evidence type="ECO:0000256" key="4">
    <source>
        <dbReference type="ARBA" id="ARBA00012483"/>
    </source>
</evidence>
<dbReference type="EMBL" id="JAUUTY010000004">
    <property type="protein sequence ID" value="KAK1645030.1"/>
    <property type="molecule type" value="Genomic_DNA"/>
</dbReference>
<keyword evidence="7 10" id="KW-0863">Zinc-finger</keyword>
<dbReference type="Pfam" id="PF21361">
    <property type="entry name" value="Sina_ZnF"/>
    <property type="match status" value="1"/>
</dbReference>
<evidence type="ECO:0000256" key="2">
    <source>
        <dbReference type="ARBA" id="ARBA00004906"/>
    </source>
</evidence>
<reference evidence="12" key="1">
    <citation type="submission" date="2023-07" db="EMBL/GenBank/DDBJ databases">
        <title>A chromosome-level genome assembly of Lolium multiflorum.</title>
        <authorList>
            <person name="Chen Y."/>
            <person name="Copetti D."/>
            <person name="Kolliker R."/>
            <person name="Studer B."/>
        </authorList>
    </citation>
    <scope>NUCLEOTIDE SEQUENCE</scope>
    <source>
        <strain evidence="12">02402/16</strain>
        <tissue evidence="12">Leaf</tissue>
    </source>
</reference>
<name>A0AAD8S5Z1_LOLMU</name>
<dbReference type="AlphaFoldDB" id="A0AAD8S5Z1"/>
<dbReference type="InterPro" id="IPR013083">
    <property type="entry name" value="Znf_RING/FYVE/PHD"/>
</dbReference>
<dbReference type="Pfam" id="PF21362">
    <property type="entry name" value="Sina_RING"/>
    <property type="match status" value="1"/>
</dbReference>
<dbReference type="SUPFAM" id="SSF49599">
    <property type="entry name" value="TRAF domain-like"/>
    <property type="match status" value="1"/>
</dbReference>
<evidence type="ECO:0000313" key="12">
    <source>
        <dbReference type="EMBL" id="KAK1645030.1"/>
    </source>
</evidence>
<comment type="caution">
    <text evidence="12">The sequence shown here is derived from an EMBL/GenBank/DDBJ whole genome shotgun (WGS) entry which is preliminary data.</text>
</comment>
<keyword evidence="13" id="KW-1185">Reference proteome</keyword>
<keyword evidence="5" id="KW-0808">Transferase</keyword>
<evidence type="ECO:0000256" key="3">
    <source>
        <dbReference type="ARBA" id="ARBA00009119"/>
    </source>
</evidence>
<dbReference type="InterPro" id="IPR049548">
    <property type="entry name" value="Sina-like_RING"/>
</dbReference>
<dbReference type="CDD" id="cd16571">
    <property type="entry name" value="RING-HC_SIAHs"/>
    <property type="match status" value="1"/>
</dbReference>
<evidence type="ECO:0000256" key="8">
    <source>
        <dbReference type="ARBA" id="ARBA00022786"/>
    </source>
</evidence>
<evidence type="ECO:0000313" key="13">
    <source>
        <dbReference type="Proteomes" id="UP001231189"/>
    </source>
</evidence>
<evidence type="ECO:0000256" key="9">
    <source>
        <dbReference type="ARBA" id="ARBA00022833"/>
    </source>
</evidence>
<dbReference type="PANTHER" id="PTHR10315:SF103">
    <property type="entry name" value="RING-TYPE DOMAIN-CONTAINING PROTEIN"/>
    <property type="match status" value="1"/>
</dbReference>
<dbReference type="Gene3D" id="3.30.40.10">
    <property type="entry name" value="Zinc/RING finger domain, C3HC4 (zinc finger)"/>
    <property type="match status" value="2"/>
</dbReference>
<dbReference type="InterPro" id="IPR013010">
    <property type="entry name" value="Znf_SIAH"/>
</dbReference>
<dbReference type="PROSITE" id="PS51081">
    <property type="entry name" value="ZF_SIAH"/>
    <property type="match status" value="1"/>
</dbReference>